<accession>A0A450YWU7</accession>
<dbReference type="Pfam" id="PF14367">
    <property type="entry name" value="DUF4411"/>
    <property type="match status" value="1"/>
</dbReference>
<sequence length="158" mass="18707">MIIYVFDSGPLILLFRHYYPERFPSLWEQFEGMIGERRIVSTPEVRRELEGHGDRLSNWCKENRKKVFVTPSAEELAIVRKIFEIEHFQAMIRKQERLQGKPVADPFVIARAKLLEDACVVTSEKMTPNAAKIPNVCEEFKVEWTDLEGFMERENWRF</sequence>
<organism evidence="2">
    <name type="scientific">Candidatus Kentrum sp. SD</name>
    <dbReference type="NCBI Taxonomy" id="2126332"/>
    <lineage>
        <taxon>Bacteria</taxon>
        <taxon>Pseudomonadati</taxon>
        <taxon>Pseudomonadota</taxon>
        <taxon>Gammaproteobacteria</taxon>
        <taxon>Candidatus Kentrum</taxon>
    </lineage>
</organism>
<dbReference type="InterPro" id="IPR016541">
    <property type="entry name" value="UCP008505"/>
</dbReference>
<dbReference type="PIRSF" id="PIRSF008505">
    <property type="entry name" value="UCP008505"/>
    <property type="match status" value="1"/>
</dbReference>
<gene>
    <name evidence="2" type="ORF">BECKSD772E_GA0070983_106516</name>
    <name evidence="1" type="ORF">BECKSD772F_GA0070984_105816</name>
</gene>
<evidence type="ECO:0000313" key="1">
    <source>
        <dbReference type="EMBL" id="VFK40331.1"/>
    </source>
</evidence>
<evidence type="ECO:0000313" key="2">
    <source>
        <dbReference type="EMBL" id="VFK45993.1"/>
    </source>
</evidence>
<name>A0A450YWU7_9GAMM</name>
<dbReference type="EMBL" id="CAADFU010000065">
    <property type="protein sequence ID" value="VFK45993.1"/>
    <property type="molecule type" value="Genomic_DNA"/>
</dbReference>
<protein>
    <recommendedName>
        <fullName evidence="3">DUF4411 family protein</fullName>
    </recommendedName>
</protein>
<reference evidence="2" key="1">
    <citation type="submission" date="2019-02" db="EMBL/GenBank/DDBJ databases">
        <authorList>
            <person name="Gruber-Vodicka R. H."/>
            <person name="Seah K. B. B."/>
        </authorList>
    </citation>
    <scope>NUCLEOTIDE SEQUENCE</scope>
    <source>
        <strain evidence="2">BECK_S1320</strain>
        <strain evidence="1">BECK_S1321</strain>
    </source>
</reference>
<dbReference type="CDD" id="cd18711">
    <property type="entry name" value="PIN_VapC-like_DUF411"/>
    <property type="match status" value="1"/>
</dbReference>
<proteinExistence type="predicted"/>
<dbReference type="EMBL" id="CAADFR010000058">
    <property type="protein sequence ID" value="VFK40331.1"/>
    <property type="molecule type" value="Genomic_DNA"/>
</dbReference>
<dbReference type="AlphaFoldDB" id="A0A450YWU7"/>
<evidence type="ECO:0008006" key="3">
    <source>
        <dbReference type="Google" id="ProtNLM"/>
    </source>
</evidence>